<comment type="caution">
    <text evidence="1">The sequence shown here is derived from an EMBL/GenBank/DDBJ whole genome shotgun (WGS) entry which is preliminary data.</text>
</comment>
<reference evidence="1 2" key="1">
    <citation type="journal article" date="2014" name="Genome Announc.">
        <title>Draft Genome Sequence of Cytophaga fermentans JCM 21142T, a Facultative Anaerobe Isolated from Marine Mud.</title>
        <authorList>
            <person name="Starns D."/>
            <person name="Oshima K."/>
            <person name="Suda W."/>
            <person name="Iino T."/>
            <person name="Yuki M."/>
            <person name="Inoue J."/>
            <person name="Kitamura K."/>
            <person name="Iida T."/>
            <person name="Darby A."/>
            <person name="Hattori M."/>
            <person name="Ohkuma M."/>
        </authorList>
    </citation>
    <scope>NUCLEOTIDE SEQUENCE [LARGE SCALE GENOMIC DNA]</scope>
    <source>
        <strain evidence="1 2">JCM 21142</strain>
    </source>
</reference>
<proteinExistence type="predicted"/>
<name>W7Y9M5_9BACT</name>
<dbReference type="RefSeq" id="WP_200871427.1">
    <property type="nucleotide sequence ID" value="NZ_BAMD01000065.1"/>
</dbReference>
<dbReference type="Gene3D" id="2.115.10.20">
    <property type="entry name" value="Glycosyl hydrolase domain, family 43"/>
    <property type="match status" value="1"/>
</dbReference>
<dbReference type="eggNOG" id="COG1621">
    <property type="taxonomic scope" value="Bacteria"/>
</dbReference>
<dbReference type="Proteomes" id="UP000019402">
    <property type="component" value="Unassembled WGS sequence"/>
</dbReference>
<evidence type="ECO:0000313" key="2">
    <source>
        <dbReference type="Proteomes" id="UP000019402"/>
    </source>
</evidence>
<dbReference type="EMBL" id="BAMD01000065">
    <property type="protein sequence ID" value="GAF05037.1"/>
    <property type="molecule type" value="Genomic_DNA"/>
</dbReference>
<organism evidence="1 2">
    <name type="scientific">Saccharicrinis fermentans DSM 9555 = JCM 21142</name>
    <dbReference type="NCBI Taxonomy" id="869213"/>
    <lineage>
        <taxon>Bacteria</taxon>
        <taxon>Pseudomonadati</taxon>
        <taxon>Bacteroidota</taxon>
        <taxon>Bacteroidia</taxon>
        <taxon>Marinilabiliales</taxon>
        <taxon>Marinilabiliaceae</taxon>
        <taxon>Saccharicrinis</taxon>
    </lineage>
</organism>
<dbReference type="STRING" id="869213.GCA_000517085_01684"/>
<keyword evidence="1" id="KW-0378">Hydrolase</keyword>
<dbReference type="GO" id="GO:0016787">
    <property type="term" value="F:hydrolase activity"/>
    <property type="evidence" value="ECO:0007669"/>
    <property type="project" value="UniProtKB-KW"/>
</dbReference>
<keyword evidence="2" id="KW-1185">Reference proteome</keyword>
<gene>
    <name evidence="1" type="ORF">JCM21142_93760</name>
</gene>
<evidence type="ECO:0000313" key="1">
    <source>
        <dbReference type="EMBL" id="GAF05037.1"/>
    </source>
</evidence>
<dbReference type="AlphaFoldDB" id="W7Y9M5"/>
<sequence length="311" mass="35089">MPSEKPDFPLSAAAERMFESPAPRAQDNELYTQFKYTRLKGLDYNNGDGTVSRRDPSRPIWVGDRYYLYFQAFNEPSGTKGDWCPISMAYADSPDGPWTRVGKMMVPFGKKGEWDEDQTQDPHPIIYKGKIYLYYKAAYNKWPDIRDKYAVAHGLAIADNPMGPFKKHPLNPVLNSGHETTYFPFKEGIAALAIKDGNEANTIQYAKDGVNFNIAATVELTPTAAGAFTPDAFTGTDYGRGITWGMCHFINAATTRDKQHSIIARFDCDLSLDCNEPSLKSTGVWHRPEVYFKQGLGKLRKKREKTQIENN</sequence>
<dbReference type="SUPFAM" id="SSF75005">
    <property type="entry name" value="Arabinanase/levansucrase/invertase"/>
    <property type="match status" value="1"/>
</dbReference>
<dbReference type="InterPro" id="IPR023296">
    <property type="entry name" value="Glyco_hydro_beta-prop_sf"/>
</dbReference>
<accession>W7Y9M5</accession>
<protein>
    <submittedName>
        <fullName evidence="1">Glycosyl hydrolase family 43</fullName>
    </submittedName>
</protein>